<dbReference type="RefSeq" id="WP_030476871.1">
    <property type="nucleotide sequence ID" value="NZ_FWYC01000010.1"/>
</dbReference>
<accession>A0A1W2EQH4</accession>
<organism evidence="1 2">
    <name type="scientific">Lentzea albidocapillata</name>
    <dbReference type="NCBI Taxonomy" id="40571"/>
    <lineage>
        <taxon>Bacteria</taxon>
        <taxon>Bacillati</taxon>
        <taxon>Actinomycetota</taxon>
        <taxon>Actinomycetes</taxon>
        <taxon>Pseudonocardiales</taxon>
        <taxon>Pseudonocardiaceae</taxon>
        <taxon>Lentzea</taxon>
    </lineage>
</organism>
<gene>
    <name evidence="1" type="ORF">SAMN05660733_04346</name>
</gene>
<keyword evidence="2" id="KW-1185">Reference proteome</keyword>
<dbReference type="AlphaFoldDB" id="A0A1W2EQH4"/>
<name>A0A1W2EQH4_9PSEU</name>
<dbReference type="EMBL" id="FWYC01000010">
    <property type="protein sequence ID" value="SMD11940.1"/>
    <property type="molecule type" value="Genomic_DNA"/>
</dbReference>
<dbReference type="STRING" id="40571.SAMN05660733_04346"/>
<dbReference type="Proteomes" id="UP000192840">
    <property type="component" value="Unassembled WGS sequence"/>
</dbReference>
<protein>
    <submittedName>
        <fullName evidence="1">Uncharacterized protein</fullName>
    </submittedName>
</protein>
<reference evidence="2" key="1">
    <citation type="submission" date="2017-04" db="EMBL/GenBank/DDBJ databases">
        <authorList>
            <person name="Varghese N."/>
            <person name="Submissions S."/>
        </authorList>
    </citation>
    <scope>NUCLEOTIDE SEQUENCE [LARGE SCALE GENOMIC DNA]</scope>
    <source>
        <strain evidence="2">DSM 44073</strain>
    </source>
</reference>
<evidence type="ECO:0000313" key="1">
    <source>
        <dbReference type="EMBL" id="SMD11940.1"/>
    </source>
</evidence>
<proteinExistence type="predicted"/>
<evidence type="ECO:0000313" key="2">
    <source>
        <dbReference type="Proteomes" id="UP000192840"/>
    </source>
</evidence>
<sequence>MDPSKLSDLLNGKGGVTESDVNRLVGVCRIPSEQADELVTPCRLTHRVMIAANLNVAQEKPTNA</sequence>